<proteinExistence type="predicted"/>
<organism evidence="2 3">
    <name type="scientific">Asparagus officinalis</name>
    <name type="common">Garden asparagus</name>
    <dbReference type="NCBI Taxonomy" id="4686"/>
    <lineage>
        <taxon>Eukaryota</taxon>
        <taxon>Viridiplantae</taxon>
        <taxon>Streptophyta</taxon>
        <taxon>Embryophyta</taxon>
        <taxon>Tracheophyta</taxon>
        <taxon>Spermatophyta</taxon>
        <taxon>Magnoliopsida</taxon>
        <taxon>Liliopsida</taxon>
        <taxon>Asparagales</taxon>
        <taxon>Asparagaceae</taxon>
        <taxon>Asparagoideae</taxon>
        <taxon>Asparagus</taxon>
    </lineage>
</organism>
<evidence type="ECO:0000313" key="2">
    <source>
        <dbReference type="EMBL" id="ONK76499.1"/>
    </source>
</evidence>
<evidence type="ECO:0000256" key="1">
    <source>
        <dbReference type="SAM" id="MobiDB-lite"/>
    </source>
</evidence>
<feature type="region of interest" description="Disordered" evidence="1">
    <location>
        <begin position="1"/>
        <end position="67"/>
    </location>
</feature>
<dbReference type="Gramene" id="ONK76499">
    <property type="protein sequence ID" value="ONK76499"/>
    <property type="gene ID" value="A4U43_C03F28710"/>
</dbReference>
<feature type="compositionally biased region" description="Basic residues" evidence="1">
    <location>
        <begin position="23"/>
        <end position="39"/>
    </location>
</feature>
<name>A0A5P1FHX8_ASPOF</name>
<feature type="compositionally biased region" description="Polar residues" evidence="1">
    <location>
        <begin position="48"/>
        <end position="58"/>
    </location>
</feature>
<gene>
    <name evidence="2" type="ORF">A4U43_C03F28710</name>
</gene>
<feature type="compositionally biased region" description="Basic and acidic residues" evidence="1">
    <location>
        <begin position="10"/>
        <end position="22"/>
    </location>
</feature>
<sequence length="112" mass="12831">MEVEVSTGRGDLRHRGVEEGKIRGGRACKSTSRRSKASRRGSEASWRRSATLSRNRSAMQRRRRGQREGGVVEWQWSSVKWQWSSLWDARRGALSTGVEASIRSERVEEVEE</sequence>
<evidence type="ECO:0000313" key="3">
    <source>
        <dbReference type="Proteomes" id="UP000243459"/>
    </source>
</evidence>
<dbReference type="AlphaFoldDB" id="A0A5P1FHX8"/>
<reference evidence="3" key="1">
    <citation type="journal article" date="2017" name="Nat. Commun.">
        <title>The asparagus genome sheds light on the origin and evolution of a young Y chromosome.</title>
        <authorList>
            <person name="Harkess A."/>
            <person name="Zhou J."/>
            <person name="Xu C."/>
            <person name="Bowers J.E."/>
            <person name="Van der Hulst R."/>
            <person name="Ayyampalayam S."/>
            <person name="Mercati F."/>
            <person name="Riccardi P."/>
            <person name="McKain M.R."/>
            <person name="Kakrana A."/>
            <person name="Tang H."/>
            <person name="Ray J."/>
            <person name="Groenendijk J."/>
            <person name="Arikit S."/>
            <person name="Mathioni S.M."/>
            <person name="Nakano M."/>
            <person name="Shan H."/>
            <person name="Telgmann-Rauber A."/>
            <person name="Kanno A."/>
            <person name="Yue Z."/>
            <person name="Chen H."/>
            <person name="Li W."/>
            <person name="Chen Y."/>
            <person name="Xu X."/>
            <person name="Zhang Y."/>
            <person name="Luo S."/>
            <person name="Chen H."/>
            <person name="Gao J."/>
            <person name="Mao Z."/>
            <person name="Pires J.C."/>
            <person name="Luo M."/>
            <person name="Kudrna D."/>
            <person name="Wing R.A."/>
            <person name="Meyers B.C."/>
            <person name="Yi K."/>
            <person name="Kong H."/>
            <person name="Lavrijsen P."/>
            <person name="Sunseri F."/>
            <person name="Falavigna A."/>
            <person name="Ye Y."/>
            <person name="Leebens-Mack J.H."/>
            <person name="Chen G."/>
        </authorList>
    </citation>
    <scope>NUCLEOTIDE SEQUENCE [LARGE SCALE GENOMIC DNA]</scope>
    <source>
        <strain evidence="3">cv. DH0086</strain>
    </source>
</reference>
<dbReference type="Proteomes" id="UP000243459">
    <property type="component" value="Chromosome 3"/>
</dbReference>
<accession>A0A5P1FHX8</accession>
<protein>
    <submittedName>
        <fullName evidence="2">Uncharacterized protein</fullName>
    </submittedName>
</protein>
<keyword evidence="3" id="KW-1185">Reference proteome</keyword>
<dbReference type="EMBL" id="CM007383">
    <property type="protein sequence ID" value="ONK76499.1"/>
    <property type="molecule type" value="Genomic_DNA"/>
</dbReference>